<dbReference type="PANTHER" id="PTHR42928:SF5">
    <property type="entry name" value="BLR1237 PROTEIN"/>
    <property type="match status" value="1"/>
</dbReference>
<gene>
    <name evidence="3" type="ORF">GCM10007320_48040</name>
</gene>
<dbReference type="PROSITE" id="PS51318">
    <property type="entry name" value="TAT"/>
    <property type="match status" value="1"/>
</dbReference>
<dbReference type="InterPro" id="IPR042100">
    <property type="entry name" value="Bug_dom1"/>
</dbReference>
<dbReference type="Pfam" id="PF03401">
    <property type="entry name" value="TctC"/>
    <property type="match status" value="1"/>
</dbReference>
<accession>A0ABQ3G7K2</accession>
<dbReference type="Gene3D" id="3.40.190.150">
    <property type="entry name" value="Bordetella uptake gene, domain 1"/>
    <property type="match status" value="1"/>
</dbReference>
<keyword evidence="4" id="KW-1185">Reference proteome</keyword>
<dbReference type="InterPro" id="IPR005064">
    <property type="entry name" value="BUG"/>
</dbReference>
<name>A0ABQ3G7K2_9BURK</name>
<feature type="chain" id="PRO_5046028250" evidence="2">
    <location>
        <begin position="32"/>
        <end position="330"/>
    </location>
</feature>
<proteinExistence type="inferred from homology"/>
<dbReference type="PIRSF" id="PIRSF017082">
    <property type="entry name" value="YflP"/>
    <property type="match status" value="1"/>
</dbReference>
<reference evidence="4" key="1">
    <citation type="journal article" date="2019" name="Int. J. Syst. Evol. Microbiol.">
        <title>The Global Catalogue of Microorganisms (GCM) 10K type strain sequencing project: providing services to taxonomists for standard genome sequencing and annotation.</title>
        <authorList>
            <consortium name="The Broad Institute Genomics Platform"/>
            <consortium name="The Broad Institute Genome Sequencing Center for Infectious Disease"/>
            <person name="Wu L."/>
            <person name="Ma J."/>
        </authorList>
    </citation>
    <scope>NUCLEOTIDE SEQUENCE [LARGE SCALE GENOMIC DNA]</scope>
    <source>
        <strain evidence="4">KCTC 23314</strain>
    </source>
</reference>
<evidence type="ECO:0000313" key="4">
    <source>
        <dbReference type="Proteomes" id="UP000626210"/>
    </source>
</evidence>
<comment type="similarity">
    <text evidence="1">Belongs to the UPF0065 (bug) family.</text>
</comment>
<protein>
    <submittedName>
        <fullName evidence="3">MFS transporter</fullName>
    </submittedName>
</protein>
<evidence type="ECO:0000256" key="2">
    <source>
        <dbReference type="SAM" id="SignalP"/>
    </source>
</evidence>
<dbReference type="Gene3D" id="3.40.190.10">
    <property type="entry name" value="Periplasmic binding protein-like II"/>
    <property type="match status" value="1"/>
</dbReference>
<dbReference type="RefSeq" id="WP_189689409.1">
    <property type="nucleotide sequence ID" value="NZ_BMYK01000020.1"/>
</dbReference>
<dbReference type="Proteomes" id="UP000626210">
    <property type="component" value="Unassembled WGS sequence"/>
</dbReference>
<dbReference type="SUPFAM" id="SSF53850">
    <property type="entry name" value="Periplasmic binding protein-like II"/>
    <property type="match status" value="1"/>
</dbReference>
<dbReference type="EMBL" id="BMYK01000020">
    <property type="protein sequence ID" value="GHC95248.1"/>
    <property type="molecule type" value="Genomic_DNA"/>
</dbReference>
<comment type="caution">
    <text evidence="3">The sequence shown here is derived from an EMBL/GenBank/DDBJ whole genome shotgun (WGS) entry which is preliminary data.</text>
</comment>
<keyword evidence="2" id="KW-0732">Signal</keyword>
<feature type="signal peptide" evidence="2">
    <location>
        <begin position="1"/>
        <end position="31"/>
    </location>
</feature>
<evidence type="ECO:0000313" key="3">
    <source>
        <dbReference type="EMBL" id="GHC95248.1"/>
    </source>
</evidence>
<organism evidence="3 4">
    <name type="scientific">Pseudorhodoferax aquiterrae</name>
    <dbReference type="NCBI Taxonomy" id="747304"/>
    <lineage>
        <taxon>Bacteria</taxon>
        <taxon>Pseudomonadati</taxon>
        <taxon>Pseudomonadota</taxon>
        <taxon>Betaproteobacteria</taxon>
        <taxon>Burkholderiales</taxon>
        <taxon>Comamonadaceae</taxon>
    </lineage>
</organism>
<evidence type="ECO:0000256" key="1">
    <source>
        <dbReference type="ARBA" id="ARBA00006987"/>
    </source>
</evidence>
<sequence>MNAHRSPLFTRRTLLRATAAAGLLAAGSGQAQDAWPARPIRFVVGFPAGGTTDIMARVVGLPLQKALGQPIVVDNRPGASGNIAASETIRAAADGHTFMVAPISVQTANPSLFKPALNPARDLQPVGSLGYAQLYLVARKSLPANSSTQLVALAKAAPGKLSYGSGGPGTQMHLVGELFKQQAGIDVVHVPYKGAAPALQDVLAGQIDYFFDPAAGLQHIREGRARLLAVSGTRRSPFFPDVPTLTEAGVPGVELGNWFGLFAPARTPPAIVQRMAAEVAKTLQLPEVRQRFAELGVEAIAQDGASFARTIADETAVLTPLIRARGIAVD</sequence>
<dbReference type="PANTHER" id="PTHR42928">
    <property type="entry name" value="TRICARBOXYLATE-BINDING PROTEIN"/>
    <property type="match status" value="1"/>
</dbReference>
<dbReference type="CDD" id="cd07012">
    <property type="entry name" value="PBP2_Bug_TTT"/>
    <property type="match status" value="1"/>
</dbReference>
<dbReference type="InterPro" id="IPR006311">
    <property type="entry name" value="TAT_signal"/>
</dbReference>